<name>A0A2C4QZ69_9BACI</name>
<dbReference type="AlphaFoldDB" id="A0A2C4QZ69"/>
<protein>
    <recommendedName>
        <fullName evidence="3">Terminase</fullName>
    </recommendedName>
</protein>
<sequence>MGRKAKPASQLTGNHLSKTEKNRLEKLERQFAGDSDRLAQGLRGLYEIEYNQLRDEIAKESYHILALEAHKSSALGNIHISTLIELANETSLLRRYESAINDEFLIYVGEKPVANPIIKMRQDSLKTINLMKSQLGLGAIDIVTLARQKAEMNESDSLTNLFTNKTNNPWEEQ</sequence>
<accession>A0A2C4QZ69</accession>
<dbReference type="RefSeq" id="WP_100064579.1">
    <property type="nucleotide sequence ID" value="NZ_NUSQ01000060.1"/>
</dbReference>
<dbReference type="Proteomes" id="UP000225997">
    <property type="component" value="Unassembled WGS sequence"/>
</dbReference>
<organism evidence="1 2">
    <name type="scientific">Bacillus toyonensis</name>
    <dbReference type="NCBI Taxonomy" id="155322"/>
    <lineage>
        <taxon>Bacteria</taxon>
        <taxon>Bacillati</taxon>
        <taxon>Bacillota</taxon>
        <taxon>Bacilli</taxon>
        <taxon>Bacillales</taxon>
        <taxon>Bacillaceae</taxon>
        <taxon>Bacillus</taxon>
        <taxon>Bacillus cereus group</taxon>
    </lineage>
</organism>
<evidence type="ECO:0000313" key="1">
    <source>
        <dbReference type="EMBL" id="PHD69783.1"/>
    </source>
</evidence>
<evidence type="ECO:0000313" key="2">
    <source>
        <dbReference type="Proteomes" id="UP000225997"/>
    </source>
</evidence>
<evidence type="ECO:0008006" key="3">
    <source>
        <dbReference type="Google" id="ProtNLM"/>
    </source>
</evidence>
<reference evidence="1 2" key="1">
    <citation type="submission" date="2017-09" db="EMBL/GenBank/DDBJ databases">
        <title>Large-scale bioinformatics analysis of Bacillus genomes uncovers conserved roles of natural products in bacterial physiology.</title>
        <authorList>
            <consortium name="Agbiome Team Llc"/>
            <person name="Bleich R.M."/>
            <person name="Grubbs K.J."/>
            <person name="Santa Maria K.C."/>
            <person name="Allen S.E."/>
            <person name="Farag S."/>
            <person name="Shank E.A."/>
            <person name="Bowers A."/>
        </authorList>
    </citation>
    <scope>NUCLEOTIDE SEQUENCE [LARGE SCALE GENOMIC DNA]</scope>
    <source>
        <strain evidence="1 2">AFS044250</strain>
    </source>
</reference>
<comment type="caution">
    <text evidence="1">The sequence shown here is derived from an EMBL/GenBank/DDBJ whole genome shotgun (WGS) entry which is preliminary data.</text>
</comment>
<proteinExistence type="predicted"/>
<gene>
    <name evidence="1" type="ORF">COF40_15080</name>
</gene>
<dbReference type="EMBL" id="NUSQ01000060">
    <property type="protein sequence ID" value="PHD69783.1"/>
    <property type="molecule type" value="Genomic_DNA"/>
</dbReference>